<proteinExistence type="predicted"/>
<organism evidence="2 3">
    <name type="scientific">Dryococelus australis</name>
    <dbReference type="NCBI Taxonomy" id="614101"/>
    <lineage>
        <taxon>Eukaryota</taxon>
        <taxon>Metazoa</taxon>
        <taxon>Ecdysozoa</taxon>
        <taxon>Arthropoda</taxon>
        <taxon>Hexapoda</taxon>
        <taxon>Insecta</taxon>
        <taxon>Pterygota</taxon>
        <taxon>Neoptera</taxon>
        <taxon>Polyneoptera</taxon>
        <taxon>Phasmatodea</taxon>
        <taxon>Verophasmatodea</taxon>
        <taxon>Anareolatae</taxon>
        <taxon>Phasmatidae</taxon>
        <taxon>Eurycanthinae</taxon>
        <taxon>Dryococelus</taxon>
    </lineage>
</organism>
<gene>
    <name evidence="2" type="ORF">PR048_029382</name>
</gene>
<name>A0ABQ9GG69_9NEOP</name>
<protein>
    <submittedName>
        <fullName evidence="2">Uncharacterized protein</fullName>
    </submittedName>
</protein>
<reference evidence="2 3" key="1">
    <citation type="submission" date="2023-02" db="EMBL/GenBank/DDBJ databases">
        <title>LHISI_Scaffold_Assembly.</title>
        <authorList>
            <person name="Stuart O.P."/>
            <person name="Cleave R."/>
            <person name="Magrath M.J.L."/>
            <person name="Mikheyev A.S."/>
        </authorList>
    </citation>
    <scope>NUCLEOTIDE SEQUENCE [LARGE SCALE GENOMIC DNA]</scope>
    <source>
        <strain evidence="2">Daus_M_001</strain>
        <tissue evidence="2">Leg muscle</tissue>
    </source>
</reference>
<evidence type="ECO:0000256" key="1">
    <source>
        <dbReference type="SAM" id="MobiDB-lite"/>
    </source>
</evidence>
<dbReference type="EMBL" id="JARBHB010000013">
    <property type="protein sequence ID" value="KAJ8870361.1"/>
    <property type="molecule type" value="Genomic_DNA"/>
</dbReference>
<comment type="caution">
    <text evidence="2">The sequence shown here is derived from an EMBL/GenBank/DDBJ whole genome shotgun (WGS) entry which is preliminary data.</text>
</comment>
<evidence type="ECO:0000313" key="2">
    <source>
        <dbReference type="EMBL" id="KAJ8870361.1"/>
    </source>
</evidence>
<keyword evidence="3" id="KW-1185">Reference proteome</keyword>
<sequence length="102" mass="11017">MGGERTNHQDSAAPVFLSYPRVQVTRSLLDDSPDVRSSIYLPAARRAAPQGVRSTNHTVLVFRATLVGTREGSQGQMPSIPFSPSPHTPPGLETTDAPWHLA</sequence>
<evidence type="ECO:0000313" key="3">
    <source>
        <dbReference type="Proteomes" id="UP001159363"/>
    </source>
</evidence>
<accession>A0ABQ9GG69</accession>
<dbReference type="Proteomes" id="UP001159363">
    <property type="component" value="Chromosome 12"/>
</dbReference>
<feature type="region of interest" description="Disordered" evidence="1">
    <location>
        <begin position="70"/>
        <end position="102"/>
    </location>
</feature>